<protein>
    <submittedName>
        <fullName evidence="2">Uncharacterized protein</fullName>
    </submittedName>
</protein>
<feature type="region of interest" description="Disordered" evidence="1">
    <location>
        <begin position="163"/>
        <end position="194"/>
    </location>
</feature>
<evidence type="ECO:0000313" key="2">
    <source>
        <dbReference type="EMBL" id="CCC89738.1"/>
    </source>
</evidence>
<organism evidence="2">
    <name type="scientific">Trypanosoma congolense (strain IL3000)</name>
    <dbReference type="NCBI Taxonomy" id="1068625"/>
    <lineage>
        <taxon>Eukaryota</taxon>
        <taxon>Discoba</taxon>
        <taxon>Euglenozoa</taxon>
        <taxon>Kinetoplastea</taxon>
        <taxon>Metakinetoplastina</taxon>
        <taxon>Trypanosomatida</taxon>
        <taxon>Trypanosomatidae</taxon>
        <taxon>Trypanosoma</taxon>
        <taxon>Nannomonas</taxon>
    </lineage>
</organism>
<accession>G0UK33</accession>
<name>G0UK33_TRYCI</name>
<sequence length="398" mass="44032">MIISEGIPMTNGEVFALLRRRRDERNAKNQPSFGMQFLSGSAASQPQQQRYASKSGGVSSALNTHTNLYYPPDALLRSCDEKKSNVAPGSSVSLQQYLRNSALLSSPAASHLMVLLTEVGTLRYLSRCSTISGENGIGLFYGPTSVYNKQSHRLNKRKKVKEEIIEGNQGTSPTPYSRPPSPRRIKEEEEDMQKVNEEGNGVTTNTEYDAFMRKLLQYRPGTVGHVEATEALLSLWEQRGRSKEKEKAQKVRCVLRELFNRQRVMGENADEGRVIANEEADAADEQQGSRREEQTRLVFARPATPLAMFLNGMPHAAGDVPAGRFSGGDGTLTSGVGVGVGASPTVLRWTEDDVMRLVMAQPKTSLDVYRIVDDIEQLTANNDELLTFLEESLLKVFA</sequence>
<feature type="compositionally biased region" description="Basic and acidic residues" evidence="1">
    <location>
        <begin position="184"/>
        <end position="194"/>
    </location>
</feature>
<dbReference type="VEuPathDB" id="TriTrypDB:TcIL3000_3_1650"/>
<dbReference type="AlphaFoldDB" id="G0UK33"/>
<dbReference type="EMBL" id="HE575316">
    <property type="protein sequence ID" value="CCC89738.1"/>
    <property type="molecule type" value="Genomic_DNA"/>
</dbReference>
<proteinExistence type="predicted"/>
<gene>
    <name evidence="2" type="ORF">TCIL3000_3_1650</name>
</gene>
<reference evidence="2" key="1">
    <citation type="journal article" date="2012" name="Proc. Natl. Acad. Sci. U.S.A.">
        <title>Antigenic diversity is generated by distinct evolutionary mechanisms in African trypanosome species.</title>
        <authorList>
            <person name="Jackson A.P."/>
            <person name="Berry A."/>
            <person name="Aslett M."/>
            <person name="Allison H.C."/>
            <person name="Burton P."/>
            <person name="Vavrova-Anderson J."/>
            <person name="Brown R."/>
            <person name="Browne H."/>
            <person name="Corton N."/>
            <person name="Hauser H."/>
            <person name="Gamble J."/>
            <person name="Gilderthorp R."/>
            <person name="Marcello L."/>
            <person name="McQuillan J."/>
            <person name="Otto T.D."/>
            <person name="Quail M.A."/>
            <person name="Sanders M.J."/>
            <person name="van Tonder A."/>
            <person name="Ginger M.L."/>
            <person name="Field M.C."/>
            <person name="Barry J.D."/>
            <person name="Hertz-Fowler C."/>
            <person name="Berriman M."/>
        </authorList>
    </citation>
    <scope>NUCLEOTIDE SEQUENCE</scope>
    <source>
        <strain evidence="2">IL3000</strain>
    </source>
</reference>
<evidence type="ECO:0000256" key="1">
    <source>
        <dbReference type="SAM" id="MobiDB-lite"/>
    </source>
</evidence>